<evidence type="ECO:0000256" key="1">
    <source>
        <dbReference type="ARBA" id="ARBA00004141"/>
    </source>
</evidence>
<sequence>MADFAIHMLASVALILLGLWHLLCAFKSYLKNPNNYTAKPWHPITAKFKTLELYLHLGGILVAMVYYLAISSDFDPLVKGSTPVYRLITLQTAAVLAVFLVSVLAILASENIASLVLPPGFPFLAAALGFGLQSAVLNSGAALTSGIEGKCESLLGKVAGVCCLCAVLLVFQPRLLAADLGLSSAVLLQGLWFLQSGLSLHVRGFMPAGCDRLLDVSGEVEGSTQCDLDESRLRALALLDLLFIVHVIVVILVDVTVCGLVARVSGVRKQGTGDYEPLSNNISLNSIHKVQE</sequence>
<evidence type="ECO:0000256" key="5">
    <source>
        <dbReference type="ARBA" id="ARBA00023136"/>
    </source>
</evidence>
<dbReference type="PANTHER" id="PTHR47830:SF1">
    <property type="entry name" value="OS11G0534100 PROTEIN"/>
    <property type="match status" value="1"/>
</dbReference>
<evidence type="ECO:0000256" key="6">
    <source>
        <dbReference type="SAM" id="Phobius"/>
    </source>
</evidence>
<comment type="similarity">
    <text evidence="2">Belongs to the TMEM45 family.</text>
</comment>
<evidence type="ECO:0000256" key="3">
    <source>
        <dbReference type="ARBA" id="ARBA00022692"/>
    </source>
</evidence>
<keyword evidence="5 6" id="KW-0472">Membrane</keyword>
<feature type="transmembrane region" description="Helical" evidence="6">
    <location>
        <begin position="6"/>
        <end position="30"/>
    </location>
</feature>
<feature type="transmembrane region" description="Helical" evidence="6">
    <location>
        <begin position="51"/>
        <end position="70"/>
    </location>
</feature>
<accession>A0A0C9RXV5</accession>
<feature type="transmembrane region" description="Helical" evidence="6">
    <location>
        <begin position="90"/>
        <end position="109"/>
    </location>
</feature>
<dbReference type="Pfam" id="PF04819">
    <property type="entry name" value="DUF716"/>
    <property type="match status" value="1"/>
</dbReference>
<dbReference type="PANTHER" id="PTHR47830">
    <property type="entry name" value="OS11G0534100 PROTEIN"/>
    <property type="match status" value="1"/>
</dbReference>
<keyword evidence="4 6" id="KW-1133">Transmembrane helix</keyword>
<evidence type="ECO:0000256" key="2">
    <source>
        <dbReference type="ARBA" id="ARBA00006948"/>
    </source>
</evidence>
<feature type="transmembrane region" description="Helical" evidence="6">
    <location>
        <begin position="241"/>
        <end position="262"/>
    </location>
</feature>
<keyword evidence="3 6" id="KW-0812">Transmembrane</keyword>
<feature type="transmembrane region" description="Helical" evidence="6">
    <location>
        <begin position="121"/>
        <end position="142"/>
    </location>
</feature>
<dbReference type="InterPro" id="IPR006904">
    <property type="entry name" value="DUF716"/>
</dbReference>
<proteinExistence type="inferred from homology"/>
<dbReference type="AlphaFoldDB" id="A0A0C9RXV5"/>
<dbReference type="EMBL" id="GCHU01005033">
    <property type="protein sequence ID" value="JAG88884.1"/>
    <property type="molecule type" value="Transcribed_RNA"/>
</dbReference>
<name>A0A0C9RXV5_9CONI</name>
<reference evidence="7" key="1">
    <citation type="submission" date="2015-02" db="EMBL/GenBank/DDBJ databases">
        <title>A transcriptome of Wollemia nobilis - a relic of Gondwana.</title>
        <authorList>
            <person name="Chia J.Y."/>
            <person name="Leong Y.S."/>
            <person name="Abdul Karim S."/>
            <person name="Wan Azmi N."/>
            <person name="Hercus R."/>
            <person name="Croft L."/>
        </authorList>
    </citation>
    <scope>NUCLEOTIDE SEQUENCE</scope>
    <source>
        <strain evidence="7">MaeBrown</strain>
        <tissue evidence="7">Leaf</tissue>
    </source>
</reference>
<protein>
    <submittedName>
        <fullName evidence="7">TSA: Wollemia nobilis Ref_Wollemi_Transcript_5071_1289 transcribed RNA sequence</fullName>
    </submittedName>
</protein>
<dbReference type="GO" id="GO:0016020">
    <property type="term" value="C:membrane"/>
    <property type="evidence" value="ECO:0007669"/>
    <property type="project" value="UniProtKB-SubCell"/>
</dbReference>
<evidence type="ECO:0000256" key="4">
    <source>
        <dbReference type="ARBA" id="ARBA00022989"/>
    </source>
</evidence>
<organism evidence="7">
    <name type="scientific">Wollemia nobilis</name>
    <dbReference type="NCBI Taxonomy" id="56998"/>
    <lineage>
        <taxon>Eukaryota</taxon>
        <taxon>Viridiplantae</taxon>
        <taxon>Streptophyta</taxon>
        <taxon>Embryophyta</taxon>
        <taxon>Tracheophyta</taxon>
        <taxon>Spermatophyta</taxon>
        <taxon>Pinopsida</taxon>
        <taxon>Pinidae</taxon>
        <taxon>Conifers II</taxon>
        <taxon>Araucariales</taxon>
        <taxon>Araucariaceae</taxon>
        <taxon>Wollemia</taxon>
    </lineage>
</organism>
<evidence type="ECO:0000313" key="7">
    <source>
        <dbReference type="EMBL" id="JAG88884.1"/>
    </source>
</evidence>
<comment type="subcellular location">
    <subcellularLocation>
        <location evidence="1">Membrane</location>
        <topology evidence="1">Multi-pass membrane protein</topology>
    </subcellularLocation>
</comment>